<gene>
    <name evidence="1" type="ORF">RUM8411_01643</name>
</gene>
<evidence type="ECO:0000313" key="1">
    <source>
        <dbReference type="EMBL" id="SLN37707.1"/>
    </source>
</evidence>
<keyword evidence="2" id="KW-1185">Reference proteome</keyword>
<dbReference type="Proteomes" id="UP000193778">
    <property type="component" value="Unassembled WGS sequence"/>
</dbReference>
<organism evidence="1 2">
    <name type="scientific">Ruegeria meonggei</name>
    <dbReference type="NCBI Taxonomy" id="1446476"/>
    <lineage>
        <taxon>Bacteria</taxon>
        <taxon>Pseudomonadati</taxon>
        <taxon>Pseudomonadota</taxon>
        <taxon>Alphaproteobacteria</taxon>
        <taxon>Rhodobacterales</taxon>
        <taxon>Roseobacteraceae</taxon>
        <taxon>Ruegeria</taxon>
    </lineage>
</organism>
<dbReference type="EMBL" id="FWFP01000004">
    <property type="protein sequence ID" value="SLN37707.1"/>
    <property type="molecule type" value="Genomic_DNA"/>
</dbReference>
<reference evidence="2" key="1">
    <citation type="submission" date="2017-03" db="EMBL/GenBank/DDBJ databases">
        <authorList>
            <person name="Rodrigo-Torres L."/>
            <person name="Arahal R.D."/>
            <person name="Lucena T."/>
        </authorList>
    </citation>
    <scope>NUCLEOTIDE SEQUENCE [LARGE SCALE GENOMIC DNA]</scope>
    <source>
        <strain evidence="2">CECT 8411</strain>
    </source>
</reference>
<name>A0A1X6Z236_9RHOB</name>
<sequence length="47" mass="5003">MILPDPNTNTCTIRSILVEGRVVEGLDEGVSASPSLKGVYGVVVFIR</sequence>
<evidence type="ECO:0000313" key="2">
    <source>
        <dbReference type="Proteomes" id="UP000193778"/>
    </source>
</evidence>
<proteinExistence type="predicted"/>
<accession>A0A1X6Z236</accession>
<dbReference type="AlphaFoldDB" id="A0A1X6Z236"/>
<protein>
    <submittedName>
        <fullName evidence="1">Uncharacterized protein</fullName>
    </submittedName>
</protein>